<sequence length="86" mass="9667">MTEKELEDQLHTDPFVAFRIHLVSGKTVDVLAPHAAWTLNQSLLVFRNPSSDTTRAEGYDVIAYPNIERLEQLPIGKRPAGKRKPA</sequence>
<dbReference type="KEGG" id="hbs:IPV69_09130"/>
<evidence type="ECO:0000313" key="2">
    <source>
        <dbReference type="Proteomes" id="UP000593765"/>
    </source>
</evidence>
<accession>A0A7M2X177</accession>
<evidence type="ECO:0000313" key="1">
    <source>
        <dbReference type="EMBL" id="QOV91498.1"/>
    </source>
</evidence>
<name>A0A7M2X177_9BACT</name>
<proteinExistence type="predicted"/>
<protein>
    <submittedName>
        <fullName evidence="1">Uncharacterized protein</fullName>
    </submittedName>
</protein>
<organism evidence="1 2">
    <name type="scientific">Humisphaera borealis</name>
    <dbReference type="NCBI Taxonomy" id="2807512"/>
    <lineage>
        <taxon>Bacteria</taxon>
        <taxon>Pseudomonadati</taxon>
        <taxon>Planctomycetota</taxon>
        <taxon>Phycisphaerae</taxon>
        <taxon>Tepidisphaerales</taxon>
        <taxon>Tepidisphaeraceae</taxon>
        <taxon>Humisphaera</taxon>
    </lineage>
</organism>
<dbReference type="Proteomes" id="UP000593765">
    <property type="component" value="Chromosome"/>
</dbReference>
<dbReference type="AlphaFoldDB" id="A0A7M2X177"/>
<keyword evidence="2" id="KW-1185">Reference proteome</keyword>
<reference evidence="1 2" key="1">
    <citation type="submission" date="2020-10" db="EMBL/GenBank/DDBJ databases">
        <title>Wide distribution of Phycisphaera-like planctomycetes from WD2101 soil group in peatlands and genome analysis of the first cultivated representative.</title>
        <authorList>
            <person name="Dedysh S.N."/>
            <person name="Beletsky A.V."/>
            <person name="Ivanova A."/>
            <person name="Kulichevskaya I.S."/>
            <person name="Suzina N.E."/>
            <person name="Philippov D.A."/>
            <person name="Rakitin A.L."/>
            <person name="Mardanov A.V."/>
            <person name="Ravin N.V."/>
        </authorList>
    </citation>
    <scope>NUCLEOTIDE SEQUENCE [LARGE SCALE GENOMIC DNA]</scope>
    <source>
        <strain evidence="1 2">M1803</strain>
    </source>
</reference>
<gene>
    <name evidence="1" type="ORF">IPV69_09130</name>
</gene>
<dbReference type="RefSeq" id="WP_206294795.1">
    <property type="nucleotide sequence ID" value="NZ_CP063458.1"/>
</dbReference>
<dbReference type="EMBL" id="CP063458">
    <property type="protein sequence ID" value="QOV91498.1"/>
    <property type="molecule type" value="Genomic_DNA"/>
</dbReference>